<dbReference type="EMBL" id="CAACVS010000440">
    <property type="protein sequence ID" value="VEU42435.1"/>
    <property type="molecule type" value="Genomic_DNA"/>
</dbReference>
<evidence type="ECO:0000313" key="1">
    <source>
        <dbReference type="EMBL" id="VEU42435.1"/>
    </source>
</evidence>
<accession>A0A448ZK89</accession>
<proteinExistence type="predicted"/>
<dbReference type="Gene3D" id="1.25.40.20">
    <property type="entry name" value="Ankyrin repeat-containing domain"/>
    <property type="match status" value="1"/>
</dbReference>
<reference evidence="1 2" key="1">
    <citation type="submission" date="2019-01" db="EMBL/GenBank/DDBJ databases">
        <authorList>
            <person name="Ferrante I. M."/>
        </authorList>
    </citation>
    <scope>NUCLEOTIDE SEQUENCE [LARGE SCALE GENOMIC DNA]</scope>
    <source>
        <strain evidence="1 2">B856</strain>
    </source>
</reference>
<gene>
    <name evidence="1" type="ORF">PSNMU_V1.4_AUG-EV-PASAV3_0093370</name>
</gene>
<protein>
    <submittedName>
        <fullName evidence="1">Uncharacterized protein</fullName>
    </submittedName>
</protein>
<sequence>MMRYAYAMRTIALVYSYFNDEGQPGIGWNYQTASLTSLLIGRHALNMGTVDWMRYIEIPGTVFVYCTAICGHNARIGLVTTAALYLGCWVRSVWKQEERPSKWDPKQPEVARILSKHEKRFFSEFPDGLSEGISASPTKSVDAVKSWCTTHPEYEKEYPVIWCICLNDVQRLEDLIQKGADPHEVLFGVVTPVDIAVPFGRLHCAMILLKAGVDPWEKYGQNSVWGHAKKESIVPLLELKKELEPAAFEAYPPIVQESILERCRKRISQLFQKKHN</sequence>
<name>A0A448ZK89_9STRA</name>
<dbReference type="SUPFAM" id="SSF48403">
    <property type="entry name" value="Ankyrin repeat"/>
    <property type="match status" value="1"/>
</dbReference>
<keyword evidence="2" id="KW-1185">Reference proteome</keyword>
<dbReference type="AlphaFoldDB" id="A0A448ZK89"/>
<organism evidence="1 2">
    <name type="scientific">Pseudo-nitzschia multistriata</name>
    <dbReference type="NCBI Taxonomy" id="183589"/>
    <lineage>
        <taxon>Eukaryota</taxon>
        <taxon>Sar</taxon>
        <taxon>Stramenopiles</taxon>
        <taxon>Ochrophyta</taxon>
        <taxon>Bacillariophyta</taxon>
        <taxon>Bacillariophyceae</taxon>
        <taxon>Bacillariophycidae</taxon>
        <taxon>Bacillariales</taxon>
        <taxon>Bacillariaceae</taxon>
        <taxon>Pseudo-nitzschia</taxon>
    </lineage>
</organism>
<evidence type="ECO:0000313" key="2">
    <source>
        <dbReference type="Proteomes" id="UP000291116"/>
    </source>
</evidence>
<dbReference type="InterPro" id="IPR036770">
    <property type="entry name" value="Ankyrin_rpt-contain_sf"/>
</dbReference>
<dbReference type="Proteomes" id="UP000291116">
    <property type="component" value="Unassembled WGS sequence"/>
</dbReference>